<dbReference type="Proteomes" id="UP001430360">
    <property type="component" value="Unassembled WGS sequence"/>
</dbReference>
<dbReference type="Pfam" id="PF13439">
    <property type="entry name" value="Glyco_transf_4"/>
    <property type="match status" value="1"/>
</dbReference>
<evidence type="ECO:0000259" key="2">
    <source>
        <dbReference type="Pfam" id="PF00534"/>
    </source>
</evidence>
<feature type="domain" description="Glycosyl transferase family 1" evidence="2">
    <location>
        <begin position="223"/>
        <end position="376"/>
    </location>
</feature>
<accession>A0ABS8U8E7</accession>
<gene>
    <name evidence="4" type="ORF">LTT95_02700</name>
</gene>
<sequence length="836" mass="91063">MKLLIDLTGAQTRSHRRGIGRYTRELTKAFLRQSDGLDIHLALSAPLEAATDALLTELGDTVPAEQRHYLRLPYGTAEEAPTNRWRNASASRLFAHAIDTIAPDIVLHSSLFEGFDEDAVLPDFDKTRALHAAILYDVIPLQDLDQHLPGILARTWYRKRADQLLRADIVLSISQWSAQDASERLGLDQQRVTVIGTGVDARFSPSAFDSVPCAAVLSSLGIERPYVLCSGGLDRRKNVPALLEAFARMPEGLRARHQLVVTGDDREALRALNAQADRLGIDASRRVFVGHVDDATLIELYRQCALFVFPSLQEGFGLPALEAMACGAPVICSDVSSLPEVVGHPDLLVPPGDVAALSTRMAAVLDSPVRAQAMRAHGLQRATNFSWDAVATRARVGLEAAIRQRDAAEGPRDATRTAPFQRDTETALLDDLAGLPGRATADDVAQAAFSVCSMRPRTSTPQWLVDVSSIAANDIGTGTHRVTRSILREWLRAPPEGVRVVPVRFADGHYRHAEHFAGTLAKAETVHRDGIVMPHPGDVFVGLDWAPEATIAAASRLADWRRGGVATCFVAHDILPISHPEYFHPHARQVFDSWLRQVAYLSDCIACVSRTTAEAISGWLPEDARYQFGRSPHVGSFALGADFSPGVAELGSIRPAVREALQRGATLLSVGTIEPRKGHADALRICQALWDRGEAANLVIVGRRGWSEDALERQLRQHPLNGTALFWLEDANDVELAALYVHATALLALSKAEGFGLPLVEAASIGLPILARPLPVFREVLGTYPHFLDADAPCSWAAAVENWLHAPTSHPAKSMMSWHESAQLLAELIAVNLRDH</sequence>
<organism evidence="4 5">
    <name type="scientific">Luteimonas fraxinea</name>
    <dbReference type="NCBI Taxonomy" id="2901869"/>
    <lineage>
        <taxon>Bacteria</taxon>
        <taxon>Pseudomonadati</taxon>
        <taxon>Pseudomonadota</taxon>
        <taxon>Gammaproteobacteria</taxon>
        <taxon>Lysobacterales</taxon>
        <taxon>Lysobacteraceae</taxon>
        <taxon>Luteimonas</taxon>
    </lineage>
</organism>
<keyword evidence="5" id="KW-1185">Reference proteome</keyword>
<dbReference type="Gene3D" id="3.40.50.2000">
    <property type="entry name" value="Glycogen Phosphorylase B"/>
    <property type="match status" value="3"/>
</dbReference>
<name>A0ABS8U8E7_9GAMM</name>
<evidence type="ECO:0000313" key="5">
    <source>
        <dbReference type="Proteomes" id="UP001430360"/>
    </source>
</evidence>
<dbReference type="InterPro" id="IPR028098">
    <property type="entry name" value="Glyco_trans_4-like_N"/>
</dbReference>
<evidence type="ECO:0000313" key="4">
    <source>
        <dbReference type="EMBL" id="MCD9095850.1"/>
    </source>
</evidence>
<dbReference type="RefSeq" id="WP_232134358.1">
    <property type="nucleotide sequence ID" value="NZ_CP089507.1"/>
</dbReference>
<dbReference type="Pfam" id="PF00534">
    <property type="entry name" value="Glycos_transf_1"/>
    <property type="match status" value="2"/>
</dbReference>
<dbReference type="PANTHER" id="PTHR46401">
    <property type="entry name" value="GLYCOSYLTRANSFERASE WBBK-RELATED"/>
    <property type="match status" value="1"/>
</dbReference>
<dbReference type="InterPro" id="IPR001296">
    <property type="entry name" value="Glyco_trans_1"/>
</dbReference>
<evidence type="ECO:0000259" key="3">
    <source>
        <dbReference type="Pfam" id="PF13439"/>
    </source>
</evidence>
<protein>
    <submittedName>
        <fullName evidence="4">Glycosyltransferase family 4 protein</fullName>
    </submittedName>
</protein>
<proteinExistence type="predicted"/>
<dbReference type="SUPFAM" id="SSF53756">
    <property type="entry name" value="UDP-Glycosyltransferase/glycogen phosphorylase"/>
    <property type="match status" value="2"/>
</dbReference>
<dbReference type="PANTHER" id="PTHR46401:SF2">
    <property type="entry name" value="GLYCOSYLTRANSFERASE WBBK-RELATED"/>
    <property type="match status" value="1"/>
</dbReference>
<feature type="domain" description="Glycosyltransferase subfamily 4-like N-terminal" evidence="3">
    <location>
        <begin position="18"/>
        <end position="201"/>
    </location>
</feature>
<keyword evidence="1" id="KW-0808">Transferase</keyword>
<dbReference type="EMBL" id="JAJQKU010000001">
    <property type="protein sequence ID" value="MCD9095850.1"/>
    <property type="molecule type" value="Genomic_DNA"/>
</dbReference>
<evidence type="ECO:0000256" key="1">
    <source>
        <dbReference type="ARBA" id="ARBA00022679"/>
    </source>
</evidence>
<reference evidence="4" key="1">
    <citation type="submission" date="2021-12" db="EMBL/GenBank/DDBJ databases">
        <authorList>
            <person name="Ulrich A."/>
        </authorList>
    </citation>
    <scope>NUCLEOTIDE SEQUENCE</scope>
    <source>
        <strain evidence="4">A1P009</strain>
    </source>
</reference>
<dbReference type="CDD" id="cd03809">
    <property type="entry name" value="GT4_MtfB-like"/>
    <property type="match status" value="2"/>
</dbReference>
<comment type="caution">
    <text evidence="4">The sequence shown here is derived from an EMBL/GenBank/DDBJ whole genome shotgun (WGS) entry which is preliminary data.</text>
</comment>
<feature type="domain" description="Glycosyl transferase family 1" evidence="2">
    <location>
        <begin position="665"/>
        <end position="807"/>
    </location>
</feature>
<reference evidence="4" key="2">
    <citation type="journal article" date="2022" name="Syst. Appl. Microbiol.">
        <title>Physiological and genomic characterisation of Luteimonas fraxinea sp. nov., a bacterial species associated with trees tolerant to ash dieback.</title>
        <authorList>
            <person name="Ulrich K."/>
            <person name="Becker R."/>
            <person name="Behrendt U."/>
            <person name="Kube M."/>
            <person name="Schneck V."/>
            <person name="Ulrich A."/>
        </authorList>
    </citation>
    <scope>NUCLEOTIDE SEQUENCE</scope>
    <source>
        <strain evidence="4">A1P009</strain>
    </source>
</reference>